<dbReference type="Pfam" id="PF01330">
    <property type="entry name" value="RuvA_N"/>
    <property type="match status" value="1"/>
</dbReference>
<dbReference type="Gene3D" id="1.10.150.20">
    <property type="entry name" value="5' to 3' exonuclease, C-terminal subdomain"/>
    <property type="match status" value="1"/>
</dbReference>
<sequence>MISSLTGVVEYLGVDSAVLNVNGVGYTFFATPQTLATLRIEDQARVLTELIVREDAMTLYGFRSRDEREIFTTMLTISGIGPRIALAVLAVYAPEEVRRAVAQDDDKAFTQVPGIGAKTARRIILELSGKLVPTEGPAQAGQPSGATPGNDPVWQEQVHEALTGLGWTDKDATKALKSTLEHEPELRESQDVSQVLRATLRHLGQGQRRVHS</sequence>
<dbReference type="InterPro" id="IPR013849">
    <property type="entry name" value="DNA_helicase_Holl-junc_RuvA_I"/>
</dbReference>
<dbReference type="HAMAP" id="MF_00031">
    <property type="entry name" value="DNA_HJ_migration_RuvA"/>
    <property type="match status" value="1"/>
</dbReference>
<keyword evidence="4 6" id="KW-0233">DNA recombination</keyword>
<evidence type="ECO:0000256" key="2">
    <source>
        <dbReference type="ARBA" id="ARBA00022763"/>
    </source>
</evidence>
<comment type="subcellular location">
    <subcellularLocation>
        <location evidence="6">Cytoplasm</location>
    </subcellularLocation>
</comment>
<evidence type="ECO:0000259" key="7">
    <source>
        <dbReference type="SMART" id="SM00278"/>
    </source>
</evidence>
<dbReference type="Gene3D" id="1.10.8.10">
    <property type="entry name" value="DNA helicase RuvA subunit, C-terminal domain"/>
    <property type="match status" value="1"/>
</dbReference>
<comment type="function">
    <text evidence="6">The RuvA-RuvB-RuvC complex processes Holliday junction (HJ) DNA during genetic recombination and DNA repair, while the RuvA-RuvB complex plays an important role in the rescue of blocked DNA replication forks via replication fork reversal (RFR). RuvA specifically binds to HJ cruciform DNA, conferring on it an open structure. The RuvB hexamer acts as an ATP-dependent pump, pulling dsDNA into and through the RuvAB complex. HJ branch migration allows RuvC to scan DNA until it finds its consensus sequence, where it cleaves and resolves the cruciform DNA.</text>
</comment>
<name>A0AAJ6AKI1_9MICC</name>
<comment type="subunit">
    <text evidence="6">Homotetramer. Forms an RuvA(8)-RuvB(12)-Holliday junction (HJ) complex. HJ DNA is sandwiched between 2 RuvA tetramers; dsDNA enters through RuvA and exits via RuvB. An RuvB hexamer assembles on each DNA strand where it exits the tetramer. Each RuvB hexamer is contacted by two RuvA subunits (via domain III) on 2 adjacent RuvB subunits; this complex drives branch migration. In the full resolvosome a probable DNA-RuvA(4)-RuvB(12)-RuvC(2) complex forms which resolves the HJ.</text>
</comment>
<dbReference type="Pfam" id="PF14520">
    <property type="entry name" value="HHH_5"/>
    <property type="match status" value="1"/>
</dbReference>
<dbReference type="InterPro" id="IPR036267">
    <property type="entry name" value="RuvA_C_sf"/>
</dbReference>
<proteinExistence type="inferred from homology"/>
<dbReference type="GO" id="GO:0005524">
    <property type="term" value="F:ATP binding"/>
    <property type="evidence" value="ECO:0007669"/>
    <property type="project" value="InterPro"/>
</dbReference>
<dbReference type="InterPro" id="IPR000085">
    <property type="entry name" value="RuvA"/>
</dbReference>
<dbReference type="SUPFAM" id="SSF50249">
    <property type="entry name" value="Nucleic acid-binding proteins"/>
    <property type="match status" value="1"/>
</dbReference>
<evidence type="ECO:0000256" key="3">
    <source>
        <dbReference type="ARBA" id="ARBA00023125"/>
    </source>
</evidence>
<comment type="similarity">
    <text evidence="6">Belongs to the RuvA family.</text>
</comment>
<keyword evidence="2 6" id="KW-0227">DNA damage</keyword>
<keyword evidence="9" id="KW-1185">Reference proteome</keyword>
<keyword evidence="1 6" id="KW-0963">Cytoplasm</keyword>
<dbReference type="EMBL" id="CP122566">
    <property type="protein sequence ID" value="WGH93919.1"/>
    <property type="molecule type" value="Genomic_DNA"/>
</dbReference>
<accession>A0AAJ6AKI1</accession>
<dbReference type="Proteomes" id="UP001224674">
    <property type="component" value="Chromosome"/>
</dbReference>
<protein>
    <recommendedName>
        <fullName evidence="6">Holliday junction branch migration complex subunit RuvA</fullName>
    </recommendedName>
</protein>
<dbReference type="Pfam" id="PF07499">
    <property type="entry name" value="RuvA_C"/>
    <property type="match status" value="1"/>
</dbReference>
<dbReference type="GO" id="GO:0048476">
    <property type="term" value="C:Holliday junction resolvase complex"/>
    <property type="evidence" value="ECO:0007669"/>
    <property type="project" value="UniProtKB-UniRule"/>
</dbReference>
<feature type="domain" description="Helix-hairpin-helix DNA-binding motif class 1" evidence="7">
    <location>
        <begin position="107"/>
        <end position="126"/>
    </location>
</feature>
<dbReference type="InterPro" id="IPR011114">
    <property type="entry name" value="RuvA_C"/>
</dbReference>
<dbReference type="SUPFAM" id="SSF47781">
    <property type="entry name" value="RuvA domain 2-like"/>
    <property type="match status" value="1"/>
</dbReference>
<dbReference type="GO" id="GO:0009379">
    <property type="term" value="C:Holliday junction helicase complex"/>
    <property type="evidence" value="ECO:0007669"/>
    <property type="project" value="InterPro"/>
</dbReference>
<evidence type="ECO:0000256" key="5">
    <source>
        <dbReference type="ARBA" id="ARBA00023204"/>
    </source>
</evidence>
<organism evidence="8 9">
    <name type="scientific">Auritidibacter ignavus</name>
    <dbReference type="NCBI Taxonomy" id="678932"/>
    <lineage>
        <taxon>Bacteria</taxon>
        <taxon>Bacillati</taxon>
        <taxon>Actinomycetota</taxon>
        <taxon>Actinomycetes</taxon>
        <taxon>Micrococcales</taxon>
        <taxon>Micrococcaceae</taxon>
        <taxon>Auritidibacter</taxon>
    </lineage>
</organism>
<evidence type="ECO:0000313" key="8">
    <source>
        <dbReference type="EMBL" id="WGH93919.1"/>
    </source>
</evidence>
<dbReference type="InterPro" id="IPR010994">
    <property type="entry name" value="RuvA_2-like"/>
</dbReference>
<comment type="caution">
    <text evidence="6">Lacks conserved residue(s) required for the propagation of feature annotation.</text>
</comment>
<dbReference type="GO" id="GO:0005737">
    <property type="term" value="C:cytoplasm"/>
    <property type="evidence" value="ECO:0007669"/>
    <property type="project" value="UniProtKB-SubCell"/>
</dbReference>
<dbReference type="GO" id="GO:0009378">
    <property type="term" value="F:four-way junction helicase activity"/>
    <property type="evidence" value="ECO:0007669"/>
    <property type="project" value="InterPro"/>
</dbReference>
<evidence type="ECO:0000256" key="6">
    <source>
        <dbReference type="HAMAP-Rule" id="MF_00031"/>
    </source>
</evidence>
<keyword evidence="5 6" id="KW-0234">DNA repair</keyword>
<dbReference type="InterPro" id="IPR012340">
    <property type="entry name" value="NA-bd_OB-fold"/>
</dbReference>
<dbReference type="InterPro" id="IPR003583">
    <property type="entry name" value="Hlx-hairpin-Hlx_DNA-bd_motif"/>
</dbReference>
<gene>
    <name evidence="6 8" type="primary">ruvA</name>
    <name evidence="8" type="ORF">QDX21_03725</name>
</gene>
<dbReference type="GeneID" id="83695083"/>
<dbReference type="GO" id="GO:0006281">
    <property type="term" value="P:DNA repair"/>
    <property type="evidence" value="ECO:0007669"/>
    <property type="project" value="UniProtKB-UniRule"/>
</dbReference>
<dbReference type="Gene3D" id="2.40.50.140">
    <property type="entry name" value="Nucleic acid-binding proteins"/>
    <property type="match status" value="1"/>
</dbReference>
<dbReference type="GO" id="GO:0006310">
    <property type="term" value="P:DNA recombination"/>
    <property type="evidence" value="ECO:0007669"/>
    <property type="project" value="UniProtKB-UniRule"/>
</dbReference>
<feature type="domain" description="Helix-hairpin-helix DNA-binding motif class 1" evidence="7">
    <location>
        <begin position="72"/>
        <end position="91"/>
    </location>
</feature>
<evidence type="ECO:0000256" key="4">
    <source>
        <dbReference type="ARBA" id="ARBA00023172"/>
    </source>
</evidence>
<dbReference type="NCBIfam" id="TIGR00084">
    <property type="entry name" value="ruvA"/>
    <property type="match status" value="1"/>
</dbReference>
<dbReference type="RefSeq" id="WP_279675186.1">
    <property type="nucleotide sequence ID" value="NZ_CP122563.1"/>
</dbReference>
<evidence type="ECO:0000256" key="1">
    <source>
        <dbReference type="ARBA" id="ARBA00022490"/>
    </source>
</evidence>
<dbReference type="GO" id="GO:0000400">
    <property type="term" value="F:four-way junction DNA binding"/>
    <property type="evidence" value="ECO:0007669"/>
    <property type="project" value="UniProtKB-UniRule"/>
</dbReference>
<dbReference type="AlphaFoldDB" id="A0AAJ6AKI1"/>
<reference evidence="8 9" key="1">
    <citation type="submission" date="2023-03" db="EMBL/GenBank/DDBJ databases">
        <title>Complete genome sequences of several Auritidibacter ignavus strains isolated from ear infections.</title>
        <authorList>
            <person name="Baehr T."/>
            <person name="Baumhoegger A.M."/>
        </authorList>
    </citation>
    <scope>NUCLEOTIDE SEQUENCE [LARGE SCALE GENOMIC DNA]</scope>
    <source>
        <strain evidence="8 9">BABAE-6</strain>
    </source>
</reference>
<feature type="region of interest" description="Domain III" evidence="6">
    <location>
        <begin position="148"/>
        <end position="212"/>
    </location>
</feature>
<comment type="domain">
    <text evidence="6">Has three domains with a flexible linker between the domains II and III and assumes an 'L' shape. Domain III is highly mobile and contacts RuvB.</text>
</comment>
<dbReference type="SUPFAM" id="SSF46929">
    <property type="entry name" value="DNA helicase RuvA subunit, C-terminal domain"/>
    <property type="match status" value="1"/>
</dbReference>
<dbReference type="SMART" id="SM00278">
    <property type="entry name" value="HhH1"/>
    <property type="match status" value="2"/>
</dbReference>
<keyword evidence="3 6" id="KW-0238">DNA-binding</keyword>
<evidence type="ECO:0000313" key="9">
    <source>
        <dbReference type="Proteomes" id="UP001224674"/>
    </source>
</evidence>
<dbReference type="CDD" id="cd14332">
    <property type="entry name" value="UBA_RuvA_C"/>
    <property type="match status" value="1"/>
</dbReference>